<keyword evidence="5" id="KW-0653">Protein transport</keyword>
<dbReference type="InterPro" id="IPR000727">
    <property type="entry name" value="T_SNARE_dom"/>
</dbReference>
<dbReference type="AlphaFoldDB" id="A0A9P4VUM6"/>
<evidence type="ECO:0000256" key="5">
    <source>
        <dbReference type="ARBA" id="ARBA00022927"/>
    </source>
</evidence>
<evidence type="ECO:0000256" key="10">
    <source>
        <dbReference type="SAM" id="Phobius"/>
    </source>
</evidence>
<dbReference type="GO" id="GO:0005768">
    <property type="term" value="C:endosome"/>
    <property type="evidence" value="ECO:0007669"/>
    <property type="project" value="UniProtKB-ARBA"/>
</dbReference>
<dbReference type="FunFam" id="1.20.5.110:FF:000060">
    <property type="entry name" value="SNARE complex subunit (Syn8)"/>
    <property type="match status" value="1"/>
</dbReference>
<evidence type="ECO:0000256" key="8">
    <source>
        <dbReference type="ARBA" id="ARBA00023136"/>
    </source>
</evidence>
<name>A0A9P4VUM6_9PEZI</name>
<dbReference type="EMBL" id="MU006090">
    <property type="protein sequence ID" value="KAF2842142.1"/>
    <property type="molecule type" value="Genomic_DNA"/>
</dbReference>
<dbReference type="CDD" id="cd15859">
    <property type="entry name" value="SNARE_SYN8"/>
    <property type="match status" value="1"/>
</dbReference>
<evidence type="ECO:0000256" key="6">
    <source>
        <dbReference type="ARBA" id="ARBA00022989"/>
    </source>
</evidence>
<dbReference type="Gene3D" id="1.20.5.110">
    <property type="match status" value="1"/>
</dbReference>
<evidence type="ECO:0000256" key="3">
    <source>
        <dbReference type="ARBA" id="ARBA00022448"/>
    </source>
</evidence>
<feature type="region of interest" description="Disordered" evidence="9">
    <location>
        <begin position="80"/>
        <end position="163"/>
    </location>
</feature>
<feature type="compositionally biased region" description="Low complexity" evidence="9">
    <location>
        <begin position="103"/>
        <end position="119"/>
    </location>
</feature>
<keyword evidence="7" id="KW-0175">Coiled coil</keyword>
<keyword evidence="13" id="KW-1185">Reference proteome</keyword>
<dbReference type="Proteomes" id="UP000799429">
    <property type="component" value="Unassembled WGS sequence"/>
</dbReference>
<keyword evidence="6 10" id="KW-1133">Transmembrane helix</keyword>
<evidence type="ECO:0000313" key="12">
    <source>
        <dbReference type="EMBL" id="KAF2842142.1"/>
    </source>
</evidence>
<keyword evidence="4 10" id="KW-0812">Transmembrane</keyword>
<dbReference type="GO" id="GO:0061025">
    <property type="term" value="P:membrane fusion"/>
    <property type="evidence" value="ECO:0007669"/>
    <property type="project" value="UniProtKB-ARBA"/>
</dbReference>
<proteinExistence type="predicted"/>
<dbReference type="SUPFAM" id="SSF58038">
    <property type="entry name" value="SNARE fusion complex"/>
    <property type="match status" value="1"/>
</dbReference>
<feature type="compositionally biased region" description="Polar residues" evidence="9">
    <location>
        <begin position="80"/>
        <end position="97"/>
    </location>
</feature>
<evidence type="ECO:0000256" key="7">
    <source>
        <dbReference type="ARBA" id="ARBA00023054"/>
    </source>
</evidence>
<dbReference type="GO" id="GO:0016020">
    <property type="term" value="C:membrane"/>
    <property type="evidence" value="ECO:0007669"/>
    <property type="project" value="UniProtKB-SubCell"/>
</dbReference>
<gene>
    <name evidence="12" type="ORF">M501DRAFT_988403</name>
</gene>
<feature type="domain" description="T-SNARE coiled-coil homology" evidence="11">
    <location>
        <begin position="178"/>
        <end position="240"/>
    </location>
</feature>
<dbReference type="PANTHER" id="PTHR12791">
    <property type="entry name" value="GOLGI SNARE BET1-RELATED"/>
    <property type="match status" value="1"/>
</dbReference>
<evidence type="ECO:0000256" key="4">
    <source>
        <dbReference type="ARBA" id="ARBA00022692"/>
    </source>
</evidence>
<comment type="subcellular location">
    <subcellularLocation>
        <location evidence="2">Endomembrane system</location>
    </subcellularLocation>
    <subcellularLocation>
        <location evidence="1">Membrane</location>
        <topology evidence="1">Single-pass membrane protein</topology>
    </subcellularLocation>
</comment>
<protein>
    <recommendedName>
        <fullName evidence="11">t-SNARE coiled-coil homology domain-containing protein</fullName>
    </recommendedName>
</protein>
<evidence type="ECO:0000259" key="11">
    <source>
        <dbReference type="PROSITE" id="PS50192"/>
    </source>
</evidence>
<dbReference type="GO" id="GO:0015031">
    <property type="term" value="P:protein transport"/>
    <property type="evidence" value="ECO:0007669"/>
    <property type="project" value="UniProtKB-KW"/>
</dbReference>
<keyword evidence="3" id="KW-0813">Transport</keyword>
<accession>A0A9P4VUM6</accession>
<keyword evidence="8 10" id="KW-0472">Membrane</keyword>
<dbReference type="PROSITE" id="PS50192">
    <property type="entry name" value="T_SNARE"/>
    <property type="match status" value="1"/>
</dbReference>
<evidence type="ECO:0000256" key="1">
    <source>
        <dbReference type="ARBA" id="ARBA00004167"/>
    </source>
</evidence>
<dbReference type="SMART" id="SM00397">
    <property type="entry name" value="t_SNARE"/>
    <property type="match status" value="1"/>
</dbReference>
<sequence>MTTNPSQLFLLADHIKLSLLERQRAISLNLEPSAHDGQISRSLQQLESGIEALEQSEDESLHTQLPLLRSQYNDLSAQFSGSTPLNPSTLTSPNDASLESDFSAARSRPSISPSRLKSPTTINPSKSVRFRDAPSPTRAQSPHPSGAALFPYRDDPTSEDVEDPTAHLDNQQIHAYHASVLREQDEQLDLLGASIGRQRELSIAIGNELDDHAMLLDEVDEGIERHMSQLDRAKGKLNGVGRKAKENWSAMVIVILIIILVLLIVITK</sequence>
<reference evidence="12" key="1">
    <citation type="journal article" date="2020" name="Stud. Mycol.">
        <title>101 Dothideomycetes genomes: a test case for predicting lifestyles and emergence of pathogens.</title>
        <authorList>
            <person name="Haridas S."/>
            <person name="Albert R."/>
            <person name="Binder M."/>
            <person name="Bloem J."/>
            <person name="Labutti K."/>
            <person name="Salamov A."/>
            <person name="Andreopoulos B."/>
            <person name="Baker S."/>
            <person name="Barry K."/>
            <person name="Bills G."/>
            <person name="Bluhm B."/>
            <person name="Cannon C."/>
            <person name="Castanera R."/>
            <person name="Culley D."/>
            <person name="Daum C."/>
            <person name="Ezra D."/>
            <person name="Gonzalez J."/>
            <person name="Henrissat B."/>
            <person name="Kuo A."/>
            <person name="Liang C."/>
            <person name="Lipzen A."/>
            <person name="Lutzoni F."/>
            <person name="Magnuson J."/>
            <person name="Mondo S."/>
            <person name="Nolan M."/>
            <person name="Ohm R."/>
            <person name="Pangilinan J."/>
            <person name="Park H.-J."/>
            <person name="Ramirez L."/>
            <person name="Alfaro M."/>
            <person name="Sun H."/>
            <person name="Tritt A."/>
            <person name="Yoshinaga Y."/>
            <person name="Zwiers L.-H."/>
            <person name="Turgeon B."/>
            <person name="Goodwin S."/>
            <person name="Spatafora J."/>
            <person name="Crous P."/>
            <person name="Grigoriev I."/>
        </authorList>
    </citation>
    <scope>NUCLEOTIDE SEQUENCE</scope>
    <source>
        <strain evidence="12">CBS 101060</strain>
    </source>
</reference>
<dbReference type="OrthoDB" id="244190at2759"/>
<evidence type="ECO:0000256" key="2">
    <source>
        <dbReference type="ARBA" id="ARBA00004308"/>
    </source>
</evidence>
<feature type="transmembrane region" description="Helical" evidence="10">
    <location>
        <begin position="248"/>
        <end position="266"/>
    </location>
</feature>
<comment type="caution">
    <text evidence="12">The sequence shown here is derived from an EMBL/GenBank/DDBJ whole genome shotgun (WGS) entry which is preliminary data.</text>
</comment>
<organism evidence="12 13">
    <name type="scientific">Patellaria atrata CBS 101060</name>
    <dbReference type="NCBI Taxonomy" id="1346257"/>
    <lineage>
        <taxon>Eukaryota</taxon>
        <taxon>Fungi</taxon>
        <taxon>Dikarya</taxon>
        <taxon>Ascomycota</taxon>
        <taxon>Pezizomycotina</taxon>
        <taxon>Dothideomycetes</taxon>
        <taxon>Dothideomycetes incertae sedis</taxon>
        <taxon>Patellariales</taxon>
        <taxon>Patellariaceae</taxon>
        <taxon>Patellaria</taxon>
    </lineage>
</organism>
<evidence type="ECO:0000256" key="9">
    <source>
        <dbReference type="SAM" id="MobiDB-lite"/>
    </source>
</evidence>
<evidence type="ECO:0000313" key="13">
    <source>
        <dbReference type="Proteomes" id="UP000799429"/>
    </source>
</evidence>
<dbReference type="GO" id="GO:0006896">
    <property type="term" value="P:Golgi to vacuole transport"/>
    <property type="evidence" value="ECO:0007669"/>
    <property type="project" value="UniProtKB-ARBA"/>
</dbReference>